<reference evidence="1 2" key="1">
    <citation type="submission" date="2020-03" db="EMBL/GenBank/DDBJ databases">
        <title>WGS of actinomycetes isolated from Thailand.</title>
        <authorList>
            <person name="Thawai C."/>
        </authorList>
    </citation>
    <scope>NUCLEOTIDE SEQUENCE [LARGE SCALE GENOMIC DNA]</scope>
    <source>
        <strain evidence="1 2">PLAI 1-29</strain>
    </source>
</reference>
<name>A0ABX1BXQ8_9ACTN</name>
<keyword evidence="2" id="KW-1185">Reference proteome</keyword>
<accession>A0ABX1BXQ8</accession>
<protein>
    <submittedName>
        <fullName evidence="1">Uncharacterized protein</fullName>
    </submittedName>
</protein>
<organism evidence="1 2">
    <name type="scientific">Streptomyces zingiberis</name>
    <dbReference type="NCBI Taxonomy" id="2053010"/>
    <lineage>
        <taxon>Bacteria</taxon>
        <taxon>Bacillati</taxon>
        <taxon>Actinomycetota</taxon>
        <taxon>Actinomycetes</taxon>
        <taxon>Kitasatosporales</taxon>
        <taxon>Streptomycetaceae</taxon>
        <taxon>Streptomyces</taxon>
    </lineage>
</organism>
<evidence type="ECO:0000313" key="1">
    <source>
        <dbReference type="EMBL" id="NJQ02477.1"/>
    </source>
</evidence>
<dbReference type="RefSeq" id="WP_168103114.1">
    <property type="nucleotide sequence ID" value="NZ_JAATEN010000015.1"/>
</dbReference>
<gene>
    <name evidence="1" type="ORF">HCK00_18490</name>
</gene>
<sequence>MIVTLKRELAGSDVSHPSSLRPGVEYPVLEVYAEMNGDNFFRVESGSGNPAMFGSRFFEVQSRRMPECWILRIIEPGSVLIQPAAWSRQGFWESFFDGEQNARDLYVRWREEVILGS</sequence>
<comment type="caution">
    <text evidence="1">The sequence shown here is derived from an EMBL/GenBank/DDBJ whole genome shotgun (WGS) entry which is preliminary data.</text>
</comment>
<dbReference type="Proteomes" id="UP000695264">
    <property type="component" value="Unassembled WGS sequence"/>
</dbReference>
<dbReference type="EMBL" id="JAATEN010000015">
    <property type="protein sequence ID" value="NJQ02477.1"/>
    <property type="molecule type" value="Genomic_DNA"/>
</dbReference>
<evidence type="ECO:0000313" key="2">
    <source>
        <dbReference type="Proteomes" id="UP000695264"/>
    </source>
</evidence>
<proteinExistence type="predicted"/>